<organism evidence="4 5">
    <name type="scientific">Magnusiomyces paraingens</name>
    <dbReference type="NCBI Taxonomy" id="2606893"/>
    <lineage>
        <taxon>Eukaryota</taxon>
        <taxon>Fungi</taxon>
        <taxon>Dikarya</taxon>
        <taxon>Ascomycota</taxon>
        <taxon>Saccharomycotina</taxon>
        <taxon>Dipodascomycetes</taxon>
        <taxon>Dipodascales</taxon>
        <taxon>Dipodascaceae</taxon>
        <taxon>Magnusiomyces</taxon>
    </lineage>
</organism>
<keyword evidence="5" id="KW-1185">Reference proteome</keyword>
<comment type="function">
    <text evidence="2">Plays an essential role in initiation of the G0 program by preventing the degradation of specific nutrient-regulated mRNAs via the 5'-3' mRNA decay pathway.</text>
</comment>
<gene>
    <name evidence="4" type="ORF">SAPINGB_P004443</name>
</gene>
<evidence type="ECO:0000313" key="5">
    <source>
        <dbReference type="Proteomes" id="UP000398389"/>
    </source>
</evidence>
<name>A0A5E8BUH9_9ASCO</name>
<evidence type="ECO:0000256" key="3">
    <source>
        <dbReference type="SAM" id="MobiDB-lite"/>
    </source>
</evidence>
<feature type="compositionally biased region" description="Low complexity" evidence="3">
    <location>
        <begin position="54"/>
        <end position="92"/>
    </location>
</feature>
<dbReference type="Proteomes" id="UP000398389">
    <property type="component" value="Unassembled WGS sequence"/>
</dbReference>
<feature type="region of interest" description="Disordered" evidence="3">
    <location>
        <begin position="46"/>
        <end position="135"/>
    </location>
</feature>
<dbReference type="GO" id="GO:0004864">
    <property type="term" value="F:protein phosphatase inhibitor activity"/>
    <property type="evidence" value="ECO:0007669"/>
    <property type="project" value="TreeGrafter"/>
</dbReference>
<proteinExistence type="inferred from homology"/>
<sequence>MATVPSKPKSSVADDQIKRLYGNLPSRAQLLNKKLQDRKYFDSGDYALSQAARNSQPTSTSTHQSSNNTSSQIPSSNITQQQQQQQQQLQPPAYFVGSRHPDPGSIPHNYNSARRGSTVTSSPPRRSSIISSGEL</sequence>
<reference evidence="4 5" key="1">
    <citation type="submission" date="2019-09" db="EMBL/GenBank/DDBJ databases">
        <authorList>
            <person name="Brejova B."/>
        </authorList>
    </citation>
    <scope>NUCLEOTIDE SEQUENCE [LARGE SCALE GENOMIC DNA]</scope>
</reference>
<dbReference type="RefSeq" id="XP_031855049.1">
    <property type="nucleotide sequence ID" value="XM_031999158.1"/>
</dbReference>
<dbReference type="PANTHER" id="PTHR10358:SF6">
    <property type="entry name" value="ENDOSULFINE, ISOFORM A"/>
    <property type="match status" value="1"/>
</dbReference>
<dbReference type="InterPro" id="IPR006760">
    <property type="entry name" value="Endosulphine"/>
</dbReference>
<accession>A0A5E8BUH9</accession>
<dbReference type="OrthoDB" id="5949865at2759"/>
<dbReference type="GeneID" id="43583258"/>
<comment type="similarity">
    <text evidence="1 2">Belongs to the endosulfine family.</text>
</comment>
<evidence type="ECO:0000313" key="4">
    <source>
        <dbReference type="EMBL" id="VVT55132.1"/>
    </source>
</evidence>
<dbReference type="PANTHER" id="PTHR10358">
    <property type="entry name" value="ENDOSULFINE"/>
    <property type="match status" value="1"/>
</dbReference>
<dbReference type="AlphaFoldDB" id="A0A5E8BUH9"/>
<protein>
    <recommendedName>
        <fullName evidence="2">mRNA stability protein</fullName>
    </recommendedName>
</protein>
<feature type="compositionally biased region" description="Low complexity" evidence="3">
    <location>
        <begin position="114"/>
        <end position="135"/>
    </location>
</feature>
<dbReference type="EMBL" id="CABVLU010000003">
    <property type="protein sequence ID" value="VVT55132.1"/>
    <property type="molecule type" value="Genomic_DNA"/>
</dbReference>
<dbReference type="GO" id="GO:0005737">
    <property type="term" value="C:cytoplasm"/>
    <property type="evidence" value="ECO:0007669"/>
    <property type="project" value="TreeGrafter"/>
</dbReference>
<dbReference type="Pfam" id="PF04667">
    <property type="entry name" value="Endosulfine"/>
    <property type="match status" value="1"/>
</dbReference>
<evidence type="ECO:0000256" key="2">
    <source>
        <dbReference type="RuleBase" id="RU363120"/>
    </source>
</evidence>
<evidence type="ECO:0000256" key="1">
    <source>
        <dbReference type="ARBA" id="ARBA00010520"/>
    </source>
</evidence>